<gene>
    <name evidence="3" type="ORF">GCM10010334_75610</name>
</gene>
<dbReference type="PROSITE" id="PS51257">
    <property type="entry name" value="PROKAR_LIPOPROTEIN"/>
    <property type="match status" value="1"/>
</dbReference>
<sequence length="246" mass="26243">MRIRPLRLAAAGLAASSLLLLTACNDDGGAEGKKGSAATPEPPRPMSAQQAKSVLVGEQDLSDGWKLQKDVVVDVNDPSQNVLDKAEPAKCQILADVLNTGRLLTDFKITKQVVFSDRSDGSSIAQDVSGYQRPAEAERGMKSLAAAVKGCASFSATYEERKVKVTVAGFDVPALGEEKVSYRLKIDDATKDQVLDYDVVSVRSGANISTLYNNWGEDGERGEKAFDRAVHKAAATLDKVAAEAKK</sequence>
<feature type="signal peptide" evidence="2">
    <location>
        <begin position="1"/>
        <end position="25"/>
    </location>
</feature>
<organism evidence="3 4">
    <name type="scientific">Streptomyces finlayi</name>
    <dbReference type="NCBI Taxonomy" id="67296"/>
    <lineage>
        <taxon>Bacteria</taxon>
        <taxon>Bacillati</taxon>
        <taxon>Actinomycetota</taxon>
        <taxon>Actinomycetes</taxon>
        <taxon>Kitasatosporales</taxon>
        <taxon>Streptomycetaceae</taxon>
        <taxon>Streptomyces</taxon>
    </lineage>
</organism>
<evidence type="ECO:0000256" key="1">
    <source>
        <dbReference type="SAM" id="MobiDB-lite"/>
    </source>
</evidence>
<dbReference type="EMBL" id="BMVC01000023">
    <property type="protein sequence ID" value="GHD15470.1"/>
    <property type="molecule type" value="Genomic_DNA"/>
</dbReference>
<evidence type="ECO:0000256" key="2">
    <source>
        <dbReference type="SAM" id="SignalP"/>
    </source>
</evidence>
<evidence type="ECO:0008006" key="5">
    <source>
        <dbReference type="Google" id="ProtNLM"/>
    </source>
</evidence>
<accession>A0A918X6N3</accession>
<proteinExistence type="predicted"/>
<evidence type="ECO:0000313" key="4">
    <source>
        <dbReference type="Proteomes" id="UP000638353"/>
    </source>
</evidence>
<comment type="caution">
    <text evidence="3">The sequence shown here is derived from an EMBL/GenBank/DDBJ whole genome shotgun (WGS) entry which is preliminary data.</text>
</comment>
<dbReference type="Proteomes" id="UP000638353">
    <property type="component" value="Unassembled WGS sequence"/>
</dbReference>
<name>A0A918X6N3_9ACTN</name>
<dbReference type="AlphaFoldDB" id="A0A918X6N3"/>
<reference evidence="3" key="1">
    <citation type="journal article" date="2014" name="Int. J. Syst. Evol. Microbiol.">
        <title>Complete genome sequence of Corynebacterium casei LMG S-19264T (=DSM 44701T), isolated from a smear-ripened cheese.</title>
        <authorList>
            <consortium name="US DOE Joint Genome Institute (JGI-PGF)"/>
            <person name="Walter F."/>
            <person name="Albersmeier A."/>
            <person name="Kalinowski J."/>
            <person name="Ruckert C."/>
        </authorList>
    </citation>
    <scope>NUCLEOTIDE SEQUENCE</scope>
    <source>
        <strain evidence="3">JCM 4637</strain>
    </source>
</reference>
<dbReference type="RefSeq" id="WP_189827640.1">
    <property type="nucleotide sequence ID" value="NZ_BMVC01000023.1"/>
</dbReference>
<feature type="chain" id="PRO_5038055180" description="Lipoprotein" evidence="2">
    <location>
        <begin position="26"/>
        <end position="246"/>
    </location>
</feature>
<evidence type="ECO:0000313" key="3">
    <source>
        <dbReference type="EMBL" id="GHD15470.1"/>
    </source>
</evidence>
<feature type="region of interest" description="Disordered" evidence="1">
    <location>
        <begin position="29"/>
        <end position="49"/>
    </location>
</feature>
<protein>
    <recommendedName>
        <fullName evidence="5">Lipoprotein</fullName>
    </recommendedName>
</protein>
<keyword evidence="2" id="KW-0732">Signal</keyword>
<reference evidence="3" key="2">
    <citation type="submission" date="2020-09" db="EMBL/GenBank/DDBJ databases">
        <authorList>
            <person name="Sun Q."/>
            <person name="Ohkuma M."/>
        </authorList>
    </citation>
    <scope>NUCLEOTIDE SEQUENCE</scope>
    <source>
        <strain evidence="3">JCM 4637</strain>
    </source>
</reference>